<dbReference type="InterPro" id="IPR055396">
    <property type="entry name" value="DUF7088"/>
</dbReference>
<evidence type="ECO:0000259" key="2">
    <source>
        <dbReference type="Pfam" id="PF09822"/>
    </source>
</evidence>
<evidence type="ECO:0000313" key="5">
    <source>
        <dbReference type="Proteomes" id="UP000249065"/>
    </source>
</evidence>
<feature type="transmembrane region" description="Helical" evidence="1">
    <location>
        <begin position="12"/>
        <end position="32"/>
    </location>
</feature>
<reference evidence="5" key="1">
    <citation type="submission" date="2018-06" db="EMBL/GenBank/DDBJ databases">
        <authorList>
            <person name="Khan S.A."/>
        </authorList>
    </citation>
    <scope>NUCLEOTIDE SEQUENCE [LARGE SCALE GENOMIC DNA]</scope>
    <source>
        <strain evidence="5">DB-1506</strain>
    </source>
</reference>
<keyword evidence="1" id="KW-0812">Transmembrane</keyword>
<dbReference type="InterPro" id="IPR019196">
    <property type="entry name" value="ABC_transp_unknown"/>
</dbReference>
<dbReference type="OrthoDB" id="9762687at2"/>
<keyword evidence="5" id="KW-1185">Reference proteome</keyword>
<evidence type="ECO:0000256" key="1">
    <source>
        <dbReference type="SAM" id="Phobius"/>
    </source>
</evidence>
<organism evidence="4 5">
    <name type="scientific">Roseicella frigidaeris</name>
    <dbReference type="NCBI Taxonomy" id="2230885"/>
    <lineage>
        <taxon>Bacteria</taxon>
        <taxon>Pseudomonadati</taxon>
        <taxon>Pseudomonadota</taxon>
        <taxon>Alphaproteobacteria</taxon>
        <taxon>Acetobacterales</taxon>
        <taxon>Roseomonadaceae</taxon>
        <taxon>Roseicella</taxon>
    </lineage>
</organism>
<dbReference type="Pfam" id="PF09822">
    <property type="entry name" value="ABC_transp_aux"/>
    <property type="match status" value="1"/>
</dbReference>
<accession>A0A327MCI1</accession>
<comment type="caution">
    <text evidence="4">The sequence shown here is derived from an EMBL/GenBank/DDBJ whole genome shotgun (WGS) entry which is preliminary data.</text>
</comment>
<name>A0A327MCI1_9PROT</name>
<dbReference type="RefSeq" id="WP_111469013.1">
    <property type="nucleotide sequence ID" value="NZ_QLIX01000003.1"/>
</dbReference>
<protein>
    <submittedName>
        <fullName evidence="4">Uncharacterized protein</fullName>
    </submittedName>
</protein>
<evidence type="ECO:0000313" key="4">
    <source>
        <dbReference type="EMBL" id="RAI59982.1"/>
    </source>
</evidence>
<dbReference type="Proteomes" id="UP000249065">
    <property type="component" value="Unassembled WGS sequence"/>
</dbReference>
<dbReference type="Pfam" id="PF23357">
    <property type="entry name" value="DUF7088"/>
    <property type="match status" value="1"/>
</dbReference>
<gene>
    <name evidence="4" type="ORF">DOO78_06995</name>
</gene>
<dbReference type="EMBL" id="QLIX01000003">
    <property type="protein sequence ID" value="RAI59982.1"/>
    <property type="molecule type" value="Genomic_DNA"/>
</dbReference>
<feature type="transmembrane region" description="Helical" evidence="1">
    <location>
        <begin position="495"/>
        <end position="519"/>
    </location>
</feature>
<keyword evidence="1" id="KW-0472">Membrane</keyword>
<evidence type="ECO:0000259" key="3">
    <source>
        <dbReference type="Pfam" id="PF23357"/>
    </source>
</evidence>
<sequence>MEHDGPDLGTLLWGAGWLVATLVLFVAALGLPLQLRRPRWQARLYGLAVLLAGLGAAVLANLALTLHDAHIDLTREQAYTPSAAAMQAIDALPQEVSLTYFYRGQDAEARRTRDLLQVMARRNPLLKVTVVDPDREPSLARRQSIQIYNAAVIETDGRRVLVQGTDETEIALGIQRALRRHSITACFLEGHGELPMDNFEYHTHLEGLGGHSHGDAASQVVEMPGHGAGRLRRALEAQGYDVRRLLLALRPEVPADCTLLIDASPRTTFLPAESLALRAYLRRGGSALLLFDLGFVVEPELARLLDALGLRAEQQVVVDPLSHYSTDPEMVAVTGYDPHPVTRAVSLTFYPGIRPFTLLPPQAGLEVRPLLSSSRDSYARPVAPVPTRVVEEAEEAGAGPGAGPRAGAKVADATPRAGIRVLGVAAEGRLDGAERPMRAIVIGDGDFASNSFLPYMANSDLLLGAARWLAREERQAAVAARIPVAPLVALTGRQLTFIFVLTVLLMPLLAVALGGIVWWRRR</sequence>
<dbReference type="AlphaFoldDB" id="A0A327MCI1"/>
<feature type="domain" description="DUF7088" evidence="3">
    <location>
        <begin position="76"/>
        <end position="156"/>
    </location>
</feature>
<feature type="domain" description="ABC-type uncharacterised transport system" evidence="2">
    <location>
        <begin position="186"/>
        <end position="452"/>
    </location>
</feature>
<proteinExistence type="predicted"/>
<feature type="transmembrane region" description="Helical" evidence="1">
    <location>
        <begin position="44"/>
        <end position="64"/>
    </location>
</feature>
<keyword evidence="1" id="KW-1133">Transmembrane helix</keyword>